<gene>
    <name evidence="7" type="ORF">VFPBJ_11112</name>
</gene>
<dbReference type="OrthoDB" id="4927852at2759"/>
<dbReference type="InterPro" id="IPR004827">
    <property type="entry name" value="bZIP"/>
</dbReference>
<evidence type="ECO:0000256" key="1">
    <source>
        <dbReference type="ARBA" id="ARBA00023015"/>
    </source>
</evidence>
<accession>A0A179FL40</accession>
<dbReference type="PROSITE" id="PS50217">
    <property type="entry name" value="BZIP"/>
    <property type="match status" value="1"/>
</dbReference>
<reference evidence="7 8" key="1">
    <citation type="submission" date="2016-01" db="EMBL/GenBank/DDBJ databases">
        <title>Biosynthesis of antibiotic leucinostatins and their inhibition on Phytophthora in bio-control Purpureocillium lilacinum.</title>
        <authorList>
            <person name="Wang G."/>
            <person name="Liu Z."/>
            <person name="Lin R."/>
            <person name="Li E."/>
            <person name="Mao Z."/>
            <person name="Ling J."/>
            <person name="Yin W."/>
            <person name="Xie B."/>
        </authorList>
    </citation>
    <scope>NUCLEOTIDE SEQUENCE [LARGE SCALE GENOMIC DNA]</scope>
    <source>
        <strain evidence="7">PLBJ-1</strain>
    </source>
</reference>
<dbReference type="InterPro" id="IPR000837">
    <property type="entry name" value="AP-1"/>
</dbReference>
<feature type="region of interest" description="Disordered" evidence="5">
    <location>
        <begin position="29"/>
        <end position="142"/>
    </location>
</feature>
<keyword evidence="1" id="KW-0805">Transcription regulation</keyword>
<evidence type="ECO:0000313" key="8">
    <source>
        <dbReference type="Proteomes" id="UP000078240"/>
    </source>
</evidence>
<evidence type="ECO:0000256" key="2">
    <source>
        <dbReference type="ARBA" id="ARBA00023125"/>
    </source>
</evidence>
<dbReference type="EMBL" id="LSBH01000013">
    <property type="protein sequence ID" value="OAQ65719.1"/>
    <property type="molecule type" value="Genomic_DNA"/>
</dbReference>
<comment type="caution">
    <text evidence="7">The sequence shown here is derived from an EMBL/GenBank/DDBJ whole genome shotgun (WGS) entry which is preliminary data.</text>
</comment>
<dbReference type="Pfam" id="PF03131">
    <property type="entry name" value="bZIP_Maf"/>
    <property type="match status" value="1"/>
</dbReference>
<feature type="coiled-coil region" evidence="4">
    <location>
        <begin position="158"/>
        <end position="192"/>
    </location>
</feature>
<dbReference type="PANTHER" id="PTHR23351">
    <property type="entry name" value="FOS TRANSCRIPTION FACTOR-RELATED"/>
    <property type="match status" value="1"/>
</dbReference>
<dbReference type="InterPro" id="IPR046347">
    <property type="entry name" value="bZIP_sf"/>
</dbReference>
<proteinExistence type="predicted"/>
<dbReference type="AlphaFoldDB" id="A0A179FL40"/>
<evidence type="ECO:0000256" key="3">
    <source>
        <dbReference type="ARBA" id="ARBA00023163"/>
    </source>
</evidence>
<dbReference type="GO" id="GO:0000981">
    <property type="term" value="F:DNA-binding transcription factor activity, RNA polymerase II-specific"/>
    <property type="evidence" value="ECO:0007669"/>
    <property type="project" value="TreeGrafter"/>
</dbReference>
<dbReference type="SMART" id="SM00338">
    <property type="entry name" value="BRLZ"/>
    <property type="match status" value="1"/>
</dbReference>
<dbReference type="GO" id="GO:0005634">
    <property type="term" value="C:nucleus"/>
    <property type="evidence" value="ECO:0007669"/>
    <property type="project" value="TreeGrafter"/>
</dbReference>
<evidence type="ECO:0000259" key="6">
    <source>
        <dbReference type="PROSITE" id="PS50217"/>
    </source>
</evidence>
<dbReference type="Proteomes" id="UP000078240">
    <property type="component" value="Unassembled WGS sequence"/>
</dbReference>
<keyword evidence="2" id="KW-0238">DNA-binding</keyword>
<feature type="compositionally biased region" description="Basic and acidic residues" evidence="5">
    <location>
        <begin position="129"/>
        <end position="142"/>
    </location>
</feature>
<dbReference type="PANTHER" id="PTHR23351:SF24">
    <property type="entry name" value="ACTIVATING TRANSCRIPTION FACTOR 3-RELATED"/>
    <property type="match status" value="1"/>
</dbReference>
<dbReference type="CDD" id="cd14687">
    <property type="entry name" value="bZIP_ATF2"/>
    <property type="match status" value="1"/>
</dbReference>
<protein>
    <submittedName>
        <fullName evidence="7">BZIP transcription factor domain-containing protein</fullName>
    </submittedName>
</protein>
<keyword evidence="4" id="KW-0175">Coiled coil</keyword>
<evidence type="ECO:0000256" key="5">
    <source>
        <dbReference type="SAM" id="MobiDB-lite"/>
    </source>
</evidence>
<feature type="domain" description="BZIP" evidence="6">
    <location>
        <begin position="140"/>
        <end position="203"/>
    </location>
</feature>
<dbReference type="InterPro" id="IPR004826">
    <property type="entry name" value="bZIP_Maf"/>
</dbReference>
<sequence length="236" mass="26005">MKEQDSLPLSTDVFGGNDYLTCLDGPMADLDAGRNAMDERSNNGTQFSDLFRTQMDTSPMDRSSPSSNSSVLAQNGAIDATRPSEPLSPETKPTTINKRGRSRKTQPAAVATAVSQSDAGTKSRRRPGTRGDAEASGAEHAKTLRVREKNRIAAYKCRSRRRQEEDKLKAKHEILEQEHRRLLEALSDQMAETCLLKNMLMAHGSCDCRLIQDYLKESASDWVARKLKESAGASTS</sequence>
<evidence type="ECO:0000313" key="7">
    <source>
        <dbReference type="EMBL" id="OAQ65719.1"/>
    </source>
</evidence>
<keyword evidence="3" id="KW-0804">Transcription</keyword>
<dbReference type="SUPFAM" id="SSF57959">
    <property type="entry name" value="Leucine zipper domain"/>
    <property type="match status" value="1"/>
</dbReference>
<evidence type="ECO:0000256" key="4">
    <source>
        <dbReference type="SAM" id="Coils"/>
    </source>
</evidence>
<dbReference type="GO" id="GO:0000978">
    <property type="term" value="F:RNA polymerase II cis-regulatory region sequence-specific DNA binding"/>
    <property type="evidence" value="ECO:0007669"/>
    <property type="project" value="TreeGrafter"/>
</dbReference>
<dbReference type="Gene3D" id="1.20.5.170">
    <property type="match status" value="1"/>
</dbReference>
<organism evidence="7 8">
    <name type="scientific">Purpureocillium lilacinum</name>
    <name type="common">Paecilomyces lilacinus</name>
    <dbReference type="NCBI Taxonomy" id="33203"/>
    <lineage>
        <taxon>Eukaryota</taxon>
        <taxon>Fungi</taxon>
        <taxon>Dikarya</taxon>
        <taxon>Ascomycota</taxon>
        <taxon>Pezizomycotina</taxon>
        <taxon>Sordariomycetes</taxon>
        <taxon>Hypocreomycetidae</taxon>
        <taxon>Hypocreales</taxon>
        <taxon>Ophiocordycipitaceae</taxon>
        <taxon>Purpureocillium</taxon>
    </lineage>
</organism>
<name>A0A179FL40_PURLI</name>